<evidence type="ECO:0000256" key="3">
    <source>
        <dbReference type="ARBA" id="ARBA00022670"/>
    </source>
</evidence>
<accession>A0A132AIS1</accession>
<keyword evidence="6 20" id="KW-0378">Hydrolase</keyword>
<keyword evidence="10 20" id="KW-0325">Glycoprotein</keyword>
<dbReference type="Pfam" id="PF01401">
    <property type="entry name" value="Peptidase_M2"/>
    <property type="match status" value="1"/>
</dbReference>
<evidence type="ECO:0000256" key="19">
    <source>
        <dbReference type="PROSITE-ProRule" id="PRU01355"/>
    </source>
</evidence>
<dbReference type="GO" id="GO:0008237">
    <property type="term" value="F:metallopeptidase activity"/>
    <property type="evidence" value="ECO:0007669"/>
    <property type="project" value="UniProtKB-KW"/>
</dbReference>
<dbReference type="GO" id="GO:0006508">
    <property type="term" value="P:proteolysis"/>
    <property type="evidence" value="ECO:0007669"/>
    <property type="project" value="UniProtKB-KW"/>
</dbReference>
<dbReference type="EMBL" id="JXLN01015957">
    <property type="protein sequence ID" value="KPM10882.1"/>
    <property type="molecule type" value="Genomic_DNA"/>
</dbReference>
<keyword evidence="8 20" id="KW-0482">Metalloprotease</keyword>
<keyword evidence="7 16" id="KW-0862">Zinc</keyword>
<evidence type="ECO:0000313" key="21">
    <source>
        <dbReference type="EMBL" id="KPM10882.1"/>
    </source>
</evidence>
<dbReference type="PROSITE" id="PS52011">
    <property type="entry name" value="PEPTIDASE_M2"/>
    <property type="match status" value="1"/>
</dbReference>
<feature type="active site" description="Proton acceptor 1" evidence="13">
    <location>
        <position position="213"/>
    </location>
</feature>
<feature type="binding site" evidence="16">
    <location>
        <position position="216"/>
    </location>
    <ligand>
        <name>Zn(2+)</name>
        <dbReference type="ChEBI" id="CHEBI:29105"/>
        <label>1</label>
        <note>catalytic</note>
    </ligand>
</feature>
<evidence type="ECO:0000256" key="15">
    <source>
        <dbReference type="PIRSR" id="PIRSR601548-2"/>
    </source>
</evidence>
<feature type="active site" description="Proton acceptor 2" evidence="14">
    <location>
        <position position="213"/>
    </location>
</feature>
<feature type="disulfide bond" evidence="17 19">
    <location>
        <begin position="181"/>
        <end position="199"/>
    </location>
</feature>
<dbReference type="PANTHER" id="PTHR10514:SF27">
    <property type="entry name" value="ANGIOTENSIN-CONVERTING ENZYME"/>
    <property type="match status" value="1"/>
</dbReference>
<dbReference type="GO" id="GO:0046872">
    <property type="term" value="F:metal ion binding"/>
    <property type="evidence" value="ECO:0007669"/>
    <property type="project" value="UniProtKB-KW"/>
</dbReference>
<dbReference type="Gene3D" id="1.10.1370.30">
    <property type="match status" value="1"/>
</dbReference>
<comment type="catalytic activity">
    <reaction evidence="11">
        <text>Release of a C-terminal dipeptide, oligopeptide-|-Xaa-Yaa, when Xaa is not Pro, and Yaa is neither Asp nor Glu. Thus, conversion of angiotensin I to angiotensin II, with increase in vasoconstrictor activity, but no action on angiotensin II.</text>
        <dbReference type="EC" id="3.4.15.1"/>
    </reaction>
</comment>
<reference evidence="21 22" key="1">
    <citation type="journal article" date="2015" name="Parasit. Vectors">
        <title>Draft genome of the scabies mite.</title>
        <authorList>
            <person name="Rider S.D.Jr."/>
            <person name="Morgan M.S."/>
            <person name="Arlian L.G."/>
        </authorList>
    </citation>
    <scope>NUCLEOTIDE SEQUENCE [LARGE SCALE GENOMIC DNA]</scope>
    <source>
        <strain evidence="21">Arlian Lab</strain>
    </source>
</reference>
<dbReference type="GO" id="GO:0004180">
    <property type="term" value="F:carboxypeptidase activity"/>
    <property type="evidence" value="ECO:0007669"/>
    <property type="project" value="UniProtKB-KW"/>
</dbReference>
<evidence type="ECO:0000256" key="7">
    <source>
        <dbReference type="ARBA" id="ARBA00022833"/>
    </source>
</evidence>
<feature type="binding site" evidence="16">
    <location>
        <position position="240"/>
    </location>
    <ligand>
        <name>Zn(2+)</name>
        <dbReference type="ChEBI" id="CHEBI:29105"/>
        <label>1</label>
        <note>catalytic</note>
    </ligand>
</feature>
<comment type="caution">
    <text evidence="19">Lacks conserved residue(s) required for the propagation of feature annotation.</text>
</comment>
<comment type="similarity">
    <text evidence="1 19 20">Belongs to the peptidase M2 family.</text>
</comment>
<dbReference type="OrthoDB" id="10029630at2759"/>
<protein>
    <recommendedName>
        <fullName evidence="12 20">Angiotensin-converting enzyme</fullName>
        <ecNumber evidence="20">3.4.-.-</ecNumber>
    </recommendedName>
</protein>
<organism evidence="21 22">
    <name type="scientific">Sarcoptes scabiei</name>
    <name type="common">Itch mite</name>
    <name type="synonym">Acarus scabiei</name>
    <dbReference type="NCBI Taxonomy" id="52283"/>
    <lineage>
        <taxon>Eukaryota</taxon>
        <taxon>Metazoa</taxon>
        <taxon>Ecdysozoa</taxon>
        <taxon>Arthropoda</taxon>
        <taxon>Chelicerata</taxon>
        <taxon>Arachnida</taxon>
        <taxon>Acari</taxon>
        <taxon>Acariformes</taxon>
        <taxon>Sarcoptiformes</taxon>
        <taxon>Astigmata</taxon>
        <taxon>Psoroptidia</taxon>
        <taxon>Sarcoptoidea</taxon>
        <taxon>Sarcoptidae</taxon>
        <taxon>Sarcoptinae</taxon>
        <taxon>Sarcoptes</taxon>
    </lineage>
</organism>
<dbReference type="AlphaFoldDB" id="A0A132AIS1"/>
<keyword evidence="5" id="KW-0732">Signal</keyword>
<feature type="binding site" evidence="16">
    <location>
        <position position="212"/>
    </location>
    <ligand>
        <name>Zn(2+)</name>
        <dbReference type="ChEBI" id="CHEBI:29105"/>
        <label>1</label>
        <note>catalytic</note>
    </ligand>
</feature>
<evidence type="ECO:0000256" key="4">
    <source>
        <dbReference type="ARBA" id="ARBA00022723"/>
    </source>
</evidence>
<evidence type="ECO:0000256" key="18">
    <source>
        <dbReference type="PIRSR" id="PIRSR601548-8"/>
    </source>
</evidence>
<evidence type="ECO:0000256" key="1">
    <source>
        <dbReference type="ARBA" id="ARBA00008139"/>
    </source>
</evidence>
<name>A0A132AIS1_SARSC</name>
<keyword evidence="3 20" id="KW-0645">Protease</keyword>
<evidence type="ECO:0000256" key="13">
    <source>
        <dbReference type="PIRSR" id="PIRSR601548-1"/>
    </source>
</evidence>
<feature type="active site" description="Proton donor 1" evidence="13">
    <location>
        <position position="343"/>
    </location>
</feature>
<feature type="binding site" evidence="15">
    <location>
        <position position="352"/>
    </location>
    <ligand>
        <name>chloride</name>
        <dbReference type="ChEBI" id="CHEBI:17996"/>
        <label>1</label>
    </ligand>
</feature>
<sequence length="450" mass="53156">MNHKKDFDHLKNVWHQWRNESARPIRDLYKEYIALGNKAAKLNGFRTLDDLWLFPWETPDFKHQILELWNQIEPYYKKLHAYVRLRLRKYYGERMPKDGTIPAHILGNMWAQSWSNIFDLVAPYPGKSLDVTETLKEQNYTALEMFKLSEQFFTDLGLKPMPELFWSKSMITKPKDRKVVCHASAWDFYNRKDFRIKMCTSITMQELITIHHEMGHIQYYLQYKDQPITFREGANPGFHEAVGDLLALSVSTPEHLTKIRLLAEDSICDEKLTLNYQMHMALDKIAFLPFAYLMDAYRWDLFSGKVSLVRMNEHWWWYRLQFQGISPPNKRSEEDFDAGAKYHIPASVEYIRYFVSFIIQFQFHKALCEIAQPDVPLYRCDIDGSVESGKRLAEMLALGSSVKWPTAMKLITGSEKMSAAPLIEYFQPLFDYIDEQLCNETIGWNFDRNQ</sequence>
<dbReference type="GO" id="GO:0005886">
    <property type="term" value="C:plasma membrane"/>
    <property type="evidence" value="ECO:0007669"/>
    <property type="project" value="TreeGrafter"/>
</dbReference>
<dbReference type="FunFam" id="1.10.1370.30:FF:000004">
    <property type="entry name" value="Angiotensin-converting enzyme"/>
    <property type="match status" value="1"/>
</dbReference>
<keyword evidence="4 16" id="KW-0479">Metal-binding</keyword>
<gene>
    <name evidence="21" type="ORF">QR98_0094470</name>
</gene>
<feature type="disulfide bond" evidence="17">
    <location>
        <begin position="368"/>
        <end position="380"/>
    </location>
</feature>
<dbReference type="PRINTS" id="PR00791">
    <property type="entry name" value="PEPDIPTASEA"/>
</dbReference>
<evidence type="ECO:0000256" key="6">
    <source>
        <dbReference type="ARBA" id="ARBA00022801"/>
    </source>
</evidence>
<dbReference type="SUPFAM" id="SSF55486">
    <property type="entry name" value="Metalloproteases ('zincins'), catalytic domain"/>
    <property type="match status" value="1"/>
</dbReference>
<evidence type="ECO:0000256" key="10">
    <source>
        <dbReference type="ARBA" id="ARBA00023180"/>
    </source>
</evidence>
<evidence type="ECO:0000313" key="22">
    <source>
        <dbReference type="Proteomes" id="UP000616769"/>
    </source>
</evidence>
<evidence type="ECO:0000256" key="16">
    <source>
        <dbReference type="PIRSR" id="PIRSR601548-3"/>
    </source>
</evidence>
<dbReference type="Proteomes" id="UP000616769">
    <property type="component" value="Unassembled WGS sequence"/>
</dbReference>
<dbReference type="InterPro" id="IPR001548">
    <property type="entry name" value="Peptidase_M2"/>
</dbReference>
<dbReference type="GO" id="GO:0008241">
    <property type="term" value="F:peptidyl-dipeptidase activity"/>
    <property type="evidence" value="ECO:0007669"/>
    <property type="project" value="UniProtKB-EC"/>
</dbReference>
<evidence type="ECO:0000256" key="12">
    <source>
        <dbReference type="ARBA" id="ARBA00039858"/>
    </source>
</evidence>
<keyword evidence="2 20" id="KW-0121">Carboxypeptidase</keyword>
<evidence type="ECO:0000256" key="17">
    <source>
        <dbReference type="PIRSR" id="PIRSR601548-4"/>
    </source>
</evidence>
<dbReference type="CDD" id="cd06461">
    <property type="entry name" value="M2_ACE"/>
    <property type="match status" value="1"/>
</dbReference>
<evidence type="ECO:0000256" key="2">
    <source>
        <dbReference type="ARBA" id="ARBA00022645"/>
    </source>
</evidence>
<proteinExistence type="inferred from homology"/>
<comment type="caution">
    <text evidence="21">The sequence shown here is derived from an EMBL/GenBank/DDBJ whole genome shotgun (WGS) entry which is preliminary data.</text>
</comment>
<comment type="cofactor">
    <cofactor evidence="20">
        <name>Zn(2+)</name>
        <dbReference type="ChEBI" id="CHEBI:29105"/>
    </cofactor>
    <text evidence="20">Binds 1 zinc ion per subunit.</text>
</comment>
<feature type="binding site" evidence="18">
    <location>
        <position position="212"/>
    </location>
    <ligand>
        <name>Zn(2+)</name>
        <dbReference type="ChEBI" id="CHEBI:29105"/>
        <label>2</label>
        <note>catalytic</note>
    </ligand>
</feature>
<evidence type="ECO:0000256" key="8">
    <source>
        <dbReference type="ARBA" id="ARBA00023049"/>
    </source>
</evidence>
<feature type="active site" description="Proton donor 2" evidence="14">
    <location>
        <position position="343"/>
    </location>
</feature>
<evidence type="ECO:0000256" key="20">
    <source>
        <dbReference type="RuleBase" id="RU361144"/>
    </source>
</evidence>
<evidence type="ECO:0000256" key="11">
    <source>
        <dbReference type="ARBA" id="ARBA00036868"/>
    </source>
</evidence>
<evidence type="ECO:0000256" key="5">
    <source>
        <dbReference type="ARBA" id="ARBA00022729"/>
    </source>
</evidence>
<dbReference type="VEuPathDB" id="VectorBase:SSCA000320"/>
<evidence type="ECO:0000256" key="9">
    <source>
        <dbReference type="ARBA" id="ARBA00023157"/>
    </source>
</evidence>
<dbReference type="EC" id="3.4.-.-" evidence="20"/>
<keyword evidence="9 17" id="KW-1015">Disulfide bond</keyword>
<feature type="binding site" evidence="18">
    <location>
        <position position="240"/>
    </location>
    <ligand>
        <name>Zn(2+)</name>
        <dbReference type="ChEBI" id="CHEBI:29105"/>
        <label>2</label>
        <note>catalytic</note>
    </ligand>
</feature>
<feature type="binding site" evidence="18">
    <location>
        <position position="216"/>
    </location>
    <ligand>
        <name>Zn(2+)</name>
        <dbReference type="ChEBI" id="CHEBI:29105"/>
        <label>2</label>
        <note>catalytic</note>
    </ligand>
</feature>
<dbReference type="PANTHER" id="PTHR10514">
    <property type="entry name" value="ANGIOTENSIN-CONVERTING ENZYME"/>
    <property type="match status" value="1"/>
</dbReference>
<evidence type="ECO:0000256" key="14">
    <source>
        <dbReference type="PIRSR" id="PIRSR601548-11"/>
    </source>
</evidence>